<dbReference type="PANTHER" id="PTHR43537:SF5">
    <property type="entry name" value="UXU OPERON TRANSCRIPTIONAL REGULATOR"/>
    <property type="match status" value="1"/>
</dbReference>
<dbReference type="SMART" id="SM00345">
    <property type="entry name" value="HTH_GNTR"/>
    <property type="match status" value="1"/>
</dbReference>
<comment type="caution">
    <text evidence="5">The sequence shown here is derived from an EMBL/GenBank/DDBJ whole genome shotgun (WGS) entry which is preliminary data.</text>
</comment>
<proteinExistence type="predicted"/>
<keyword evidence="2 5" id="KW-0238">DNA-binding</keyword>
<dbReference type="InterPro" id="IPR011711">
    <property type="entry name" value="GntR_C"/>
</dbReference>
<dbReference type="InterPro" id="IPR036388">
    <property type="entry name" value="WH-like_DNA-bd_sf"/>
</dbReference>
<dbReference type="SUPFAM" id="SSF46785">
    <property type="entry name" value="Winged helix' DNA-binding domain"/>
    <property type="match status" value="1"/>
</dbReference>
<dbReference type="InterPro" id="IPR000524">
    <property type="entry name" value="Tscrpt_reg_HTH_GntR"/>
</dbReference>
<protein>
    <submittedName>
        <fullName evidence="5">DNA-binding GntR family transcriptional regulator</fullName>
    </submittedName>
</protein>
<sequence>MTTNVRREQILSELRLQIITGQLRPGTRIRELQVANSFGTSQAPVREALRVLEMEGLVNVIPHTGTFVTEISFHEMEQLFEFRKLIEISSAKALIKRPFDLAPFEDVVRRMMQLALDGNVLQFTAEDCRFHQLIIEGANKNVFLRLWLTVDAQIRRFIALVSTQYHQNLTRVAEQHLSILEAIRNRDEARLTAELYRHLDLDDSWRVFLE</sequence>
<accession>A0ABU0CUH1</accession>
<reference evidence="5 6" key="1">
    <citation type="submission" date="2023-07" db="EMBL/GenBank/DDBJ databases">
        <title>Genomic Encyclopedia of Type Strains, Phase IV (KMG-IV): sequencing the most valuable type-strain genomes for metagenomic binning, comparative biology and taxonomic classification.</title>
        <authorList>
            <person name="Goeker M."/>
        </authorList>
    </citation>
    <scope>NUCLEOTIDE SEQUENCE [LARGE SCALE GENOMIC DNA]</scope>
    <source>
        <strain evidence="5 6">DSM 17740</strain>
    </source>
</reference>
<dbReference type="GO" id="GO:0003677">
    <property type="term" value="F:DNA binding"/>
    <property type="evidence" value="ECO:0007669"/>
    <property type="project" value="UniProtKB-KW"/>
</dbReference>
<dbReference type="RefSeq" id="WP_307341026.1">
    <property type="nucleotide sequence ID" value="NZ_JAUSUQ010000011.1"/>
</dbReference>
<keyword evidence="1" id="KW-0805">Transcription regulation</keyword>
<dbReference type="PROSITE" id="PS50949">
    <property type="entry name" value="HTH_GNTR"/>
    <property type="match status" value="1"/>
</dbReference>
<keyword evidence="3" id="KW-0804">Transcription</keyword>
<dbReference type="SMART" id="SM00895">
    <property type="entry name" value="FCD"/>
    <property type="match status" value="1"/>
</dbReference>
<dbReference type="PANTHER" id="PTHR43537">
    <property type="entry name" value="TRANSCRIPTIONAL REGULATOR, GNTR FAMILY"/>
    <property type="match status" value="1"/>
</dbReference>
<dbReference type="EMBL" id="JAUSUQ010000011">
    <property type="protein sequence ID" value="MDQ0340061.1"/>
    <property type="molecule type" value="Genomic_DNA"/>
</dbReference>
<dbReference type="CDD" id="cd07377">
    <property type="entry name" value="WHTH_GntR"/>
    <property type="match status" value="1"/>
</dbReference>
<dbReference type="SUPFAM" id="SSF48008">
    <property type="entry name" value="GntR ligand-binding domain-like"/>
    <property type="match status" value="1"/>
</dbReference>
<evidence type="ECO:0000256" key="1">
    <source>
        <dbReference type="ARBA" id="ARBA00023015"/>
    </source>
</evidence>
<dbReference type="Pfam" id="PF00392">
    <property type="entry name" value="GntR"/>
    <property type="match status" value="1"/>
</dbReference>
<dbReference type="Pfam" id="PF07729">
    <property type="entry name" value="FCD"/>
    <property type="match status" value="1"/>
</dbReference>
<dbReference type="Gene3D" id="1.10.10.10">
    <property type="entry name" value="Winged helix-like DNA-binding domain superfamily/Winged helix DNA-binding domain"/>
    <property type="match status" value="1"/>
</dbReference>
<feature type="domain" description="HTH gntR-type" evidence="4">
    <location>
        <begin position="4"/>
        <end position="71"/>
    </location>
</feature>
<name>A0ABU0CUH1_9BACI</name>
<organism evidence="5 6">
    <name type="scientific">Caldalkalibacillus uzonensis</name>
    <dbReference type="NCBI Taxonomy" id="353224"/>
    <lineage>
        <taxon>Bacteria</taxon>
        <taxon>Bacillati</taxon>
        <taxon>Bacillota</taxon>
        <taxon>Bacilli</taxon>
        <taxon>Bacillales</taxon>
        <taxon>Bacillaceae</taxon>
        <taxon>Caldalkalibacillus</taxon>
    </lineage>
</organism>
<keyword evidence="6" id="KW-1185">Reference proteome</keyword>
<dbReference type="InterPro" id="IPR036390">
    <property type="entry name" value="WH_DNA-bd_sf"/>
</dbReference>
<evidence type="ECO:0000313" key="5">
    <source>
        <dbReference type="EMBL" id="MDQ0340061.1"/>
    </source>
</evidence>
<gene>
    <name evidence="5" type="ORF">J2S00_002856</name>
</gene>
<evidence type="ECO:0000259" key="4">
    <source>
        <dbReference type="PROSITE" id="PS50949"/>
    </source>
</evidence>
<evidence type="ECO:0000256" key="3">
    <source>
        <dbReference type="ARBA" id="ARBA00023163"/>
    </source>
</evidence>
<evidence type="ECO:0000313" key="6">
    <source>
        <dbReference type="Proteomes" id="UP001232445"/>
    </source>
</evidence>
<dbReference type="InterPro" id="IPR008920">
    <property type="entry name" value="TF_FadR/GntR_C"/>
</dbReference>
<dbReference type="Gene3D" id="1.20.120.530">
    <property type="entry name" value="GntR ligand-binding domain-like"/>
    <property type="match status" value="1"/>
</dbReference>
<dbReference type="Proteomes" id="UP001232445">
    <property type="component" value="Unassembled WGS sequence"/>
</dbReference>
<evidence type="ECO:0000256" key="2">
    <source>
        <dbReference type="ARBA" id="ARBA00023125"/>
    </source>
</evidence>